<dbReference type="PANTHER" id="PTHR13593:SF113">
    <property type="entry name" value="SI:DKEY-266F7.9"/>
    <property type="match status" value="1"/>
</dbReference>
<proteinExistence type="predicted"/>
<protein>
    <recommendedName>
        <fullName evidence="1">Phosphatidylinositol-specific phospholipase C X domain-containing protein</fullName>
    </recommendedName>
</protein>
<reference evidence="2 3" key="1">
    <citation type="journal article" date="2017" name="Biotechnol. Biofuels">
        <title>Differential beta-glucosidase expression as a function of carbon source availability in Talaromyces amestolkiae: a genomic and proteomic approach.</title>
        <authorList>
            <person name="de Eugenio L.I."/>
            <person name="Mendez-Liter J.A."/>
            <person name="Nieto-Dominguez M."/>
            <person name="Alonso L."/>
            <person name="Gil-Munoz J."/>
            <person name="Barriuso J."/>
            <person name="Prieto A."/>
            <person name="Martinez M.J."/>
        </authorList>
    </citation>
    <scope>NUCLEOTIDE SEQUENCE [LARGE SCALE GENOMIC DNA]</scope>
    <source>
        <strain evidence="2 3">CIB</strain>
    </source>
</reference>
<evidence type="ECO:0000259" key="1">
    <source>
        <dbReference type="Pfam" id="PF00388"/>
    </source>
</evidence>
<gene>
    <name evidence="2" type="ORF">BHQ10_004021</name>
</gene>
<dbReference type="OrthoDB" id="1046782at2759"/>
<organism evidence="2 3">
    <name type="scientific">Talaromyces amestolkiae</name>
    <dbReference type="NCBI Taxonomy" id="1196081"/>
    <lineage>
        <taxon>Eukaryota</taxon>
        <taxon>Fungi</taxon>
        <taxon>Dikarya</taxon>
        <taxon>Ascomycota</taxon>
        <taxon>Pezizomycotina</taxon>
        <taxon>Eurotiomycetes</taxon>
        <taxon>Eurotiomycetidae</taxon>
        <taxon>Eurotiales</taxon>
        <taxon>Trichocomaceae</taxon>
        <taxon>Talaromyces</taxon>
        <taxon>Talaromyces sect. Talaromyces</taxon>
    </lineage>
</organism>
<comment type="caution">
    <text evidence="2">The sequence shown here is derived from an EMBL/GenBank/DDBJ whole genome shotgun (WGS) entry which is preliminary data.</text>
</comment>
<keyword evidence="3" id="KW-1185">Reference proteome</keyword>
<dbReference type="InterPro" id="IPR017946">
    <property type="entry name" value="PLC-like_Pdiesterase_TIM-brl"/>
</dbReference>
<dbReference type="InterPro" id="IPR051057">
    <property type="entry name" value="PI-PLC_domain"/>
</dbReference>
<feature type="domain" description="Phosphatidylinositol-specific phospholipase C X" evidence="1">
    <location>
        <begin position="47"/>
        <end position="135"/>
    </location>
</feature>
<evidence type="ECO:0000313" key="3">
    <source>
        <dbReference type="Proteomes" id="UP000249363"/>
    </source>
</evidence>
<dbReference type="GeneID" id="63793237"/>
<dbReference type="InterPro" id="IPR000909">
    <property type="entry name" value="PLipase_C_PInositol-sp_X_dom"/>
</dbReference>
<dbReference type="Proteomes" id="UP000249363">
    <property type="component" value="Unassembled WGS sequence"/>
</dbReference>
<dbReference type="Pfam" id="PF00388">
    <property type="entry name" value="PI-PLC-X"/>
    <property type="match status" value="1"/>
</dbReference>
<dbReference type="AlphaFoldDB" id="A0A364KWV2"/>
<dbReference type="PANTHER" id="PTHR13593">
    <property type="match status" value="1"/>
</dbReference>
<evidence type="ECO:0000313" key="2">
    <source>
        <dbReference type="EMBL" id="RAO68009.1"/>
    </source>
</evidence>
<dbReference type="RefSeq" id="XP_040732525.1">
    <property type="nucleotide sequence ID" value="XM_040876343.1"/>
</dbReference>
<dbReference type="EMBL" id="MIKG01000006">
    <property type="protein sequence ID" value="RAO68009.1"/>
    <property type="molecule type" value="Genomic_DNA"/>
</dbReference>
<dbReference type="GO" id="GO:0008081">
    <property type="term" value="F:phosphoric diester hydrolase activity"/>
    <property type="evidence" value="ECO:0007669"/>
    <property type="project" value="InterPro"/>
</dbReference>
<dbReference type="SUPFAM" id="SSF51695">
    <property type="entry name" value="PLC-like phosphodiesterases"/>
    <property type="match status" value="1"/>
</dbReference>
<dbReference type="GO" id="GO:0006629">
    <property type="term" value="P:lipid metabolic process"/>
    <property type="evidence" value="ECO:0007669"/>
    <property type="project" value="InterPro"/>
</dbReference>
<dbReference type="PROSITE" id="PS50007">
    <property type="entry name" value="PIPLC_X_DOMAIN"/>
    <property type="match status" value="1"/>
</dbReference>
<dbReference type="Gene3D" id="3.20.20.190">
    <property type="entry name" value="Phosphatidylinositol (PI) phosphodiesterase"/>
    <property type="match status" value="1"/>
</dbReference>
<sequence length="483" mass="54518">MASALDLSNWMKYLEPSEYVIDSYIPCSHDASAYPYASALDPIHDAAGSICQSGNYTDQLLAGSRYFDMRITRSANLLVMKHNIITFQTFETVLNQIKGFANAHKSEFIFLDLDFNHSDDIASDVLDTLIKILGDGKEDAFATAHVAADGKSYNKALTWAKLKEDGKQFIIIWGEDETVNGDTTHYYCDKLWAPQAADIRDNWSADYEDKSPQEIVDWLDQALKIRKKEKLWITQLIDTPKRSYLPGHHPRDCDSRAAPIFNEWVTHRSTGLGIVKRDFVNEGWNQAGIHYVIRLNKFAQSPDIPLGAEIDYLNSIRLKTLDGRYLAVDIQPPGNGKLSLLTVVDEPSDNTRFLIRERRKNSAWTWPFSGNLDADSCGANGNIRLAHVDSSIGNDTVLSCVKDSGGFLYWGVSWDQADERETFLPYNPADTGSKDVIRHGNIIVIRTLWHMYWKVDFDESYHTRVYASAGPIADATQFVVEKA</sequence>
<name>A0A364KWV2_TALAM</name>
<accession>A0A364KWV2</accession>